<protein>
    <submittedName>
        <fullName evidence="1">Uncharacterized protein</fullName>
    </submittedName>
</protein>
<dbReference type="Proteomes" id="UP000516797">
    <property type="component" value="Chromosome"/>
</dbReference>
<evidence type="ECO:0000313" key="2">
    <source>
        <dbReference type="Proteomes" id="UP000516797"/>
    </source>
</evidence>
<organism evidence="1 2">
    <name type="scientific">Streptococcus suis</name>
    <dbReference type="NCBI Taxonomy" id="1307"/>
    <lineage>
        <taxon>Bacteria</taxon>
        <taxon>Bacillati</taxon>
        <taxon>Bacillota</taxon>
        <taxon>Bacilli</taxon>
        <taxon>Lactobacillales</taxon>
        <taxon>Streptococcaceae</taxon>
        <taxon>Streptococcus</taxon>
    </lineage>
</organism>
<sequence>MRPKRYPYQRRQVIVTAKSNYYSIHRYVHEVLEVSNKKDPATIQAVAELIKIYTDQF</sequence>
<gene>
    <name evidence="1" type="ORF">SSU1300283_01327</name>
</gene>
<proteinExistence type="predicted"/>
<evidence type="ECO:0000313" key="1">
    <source>
        <dbReference type="EMBL" id="QOE28644.1"/>
    </source>
</evidence>
<dbReference type="RefSeq" id="WP_153308491.1">
    <property type="nucleotide sequence ID" value="NZ_CECV01000040.1"/>
</dbReference>
<dbReference type="AlphaFoldDB" id="A0AB37G1B7"/>
<dbReference type="EMBL" id="CP058741">
    <property type="protein sequence ID" value="QOE28644.1"/>
    <property type="molecule type" value="Genomic_DNA"/>
</dbReference>
<accession>A0AB37G1B7</accession>
<reference evidence="1 2" key="1">
    <citation type="submission" date="2020-07" db="EMBL/GenBank/DDBJ databases">
        <title>Complete genome sequences of Streptococcus suis pig pathogenic strain 10, 13-00283-02 and 16085/3b.</title>
        <authorList>
            <person name="Bunk B."/>
            <person name="Jakobczak B."/>
            <person name="Florian V."/>
            <person name="Dittmar D."/>
            <person name="Maeder U."/>
            <person name="Jarek M."/>
            <person name="Baums C.G."/>
            <person name="Haeussler S."/>
            <person name="Voelker U."/>
            <person name="Michalik S."/>
        </authorList>
    </citation>
    <scope>NUCLEOTIDE SEQUENCE [LARGE SCALE GENOMIC DNA]</scope>
    <source>
        <strain evidence="1 2">13-00283-02</strain>
    </source>
</reference>
<name>A0AB37G1B7_STRSU</name>